<feature type="domain" description="SANT" evidence="5">
    <location>
        <begin position="40"/>
        <end position="77"/>
    </location>
</feature>
<keyword evidence="3" id="KW-0175">Coiled coil</keyword>
<feature type="compositionally biased region" description="Acidic residues" evidence="4">
    <location>
        <begin position="278"/>
        <end position="291"/>
    </location>
</feature>
<evidence type="ECO:0000313" key="7">
    <source>
        <dbReference type="Proteomes" id="UP001567538"/>
    </source>
</evidence>
<comment type="subcellular location">
    <subcellularLocation>
        <location evidence="1">Nucleus</location>
    </subcellularLocation>
</comment>
<evidence type="ECO:0000256" key="4">
    <source>
        <dbReference type="SAM" id="MobiDB-lite"/>
    </source>
</evidence>
<feature type="region of interest" description="Disordered" evidence="4">
    <location>
        <begin position="1039"/>
        <end position="1059"/>
    </location>
</feature>
<dbReference type="InterPro" id="IPR033471">
    <property type="entry name" value="DIRP"/>
</dbReference>
<dbReference type="InterPro" id="IPR001005">
    <property type="entry name" value="SANT/Myb"/>
</dbReference>
<accession>A0ABD1G7R3</accession>
<dbReference type="PROSITE" id="PS51293">
    <property type="entry name" value="SANT"/>
    <property type="match status" value="1"/>
</dbReference>
<dbReference type="Proteomes" id="UP001567538">
    <property type="component" value="Unassembled WGS sequence"/>
</dbReference>
<feature type="compositionally biased region" description="Polar residues" evidence="4">
    <location>
        <begin position="453"/>
        <end position="475"/>
    </location>
</feature>
<dbReference type="GO" id="GO:0005634">
    <property type="term" value="C:nucleus"/>
    <property type="evidence" value="ECO:0007669"/>
    <property type="project" value="UniProtKB-SubCell"/>
</dbReference>
<evidence type="ECO:0000256" key="2">
    <source>
        <dbReference type="ARBA" id="ARBA00023242"/>
    </source>
</evidence>
<feature type="compositionally biased region" description="Basic and acidic residues" evidence="4">
    <location>
        <begin position="14"/>
        <end position="28"/>
    </location>
</feature>
<feature type="coiled-coil region" evidence="3">
    <location>
        <begin position="875"/>
        <end position="905"/>
    </location>
</feature>
<proteinExistence type="predicted"/>
<gene>
    <name evidence="6" type="ORF">AAHA92_27760</name>
</gene>
<feature type="compositionally biased region" description="Basic and acidic residues" evidence="4">
    <location>
        <begin position="502"/>
        <end position="525"/>
    </location>
</feature>
<dbReference type="AlphaFoldDB" id="A0ABD1G7R3"/>
<evidence type="ECO:0000256" key="3">
    <source>
        <dbReference type="SAM" id="Coils"/>
    </source>
</evidence>
<feature type="region of interest" description="Disordered" evidence="4">
    <location>
        <begin position="1"/>
        <end position="39"/>
    </location>
</feature>
<protein>
    <submittedName>
        <fullName evidence="6">Protein ALWAYS EARLY 3-like</fullName>
    </submittedName>
</protein>
<dbReference type="InterPro" id="IPR017884">
    <property type="entry name" value="SANT_dom"/>
</dbReference>
<name>A0ABD1G7R3_SALDI</name>
<keyword evidence="7" id="KW-1185">Reference proteome</keyword>
<feature type="compositionally biased region" description="Basic residues" evidence="4">
    <location>
        <begin position="1"/>
        <end position="13"/>
    </location>
</feature>
<dbReference type="PANTHER" id="PTHR21689">
    <property type="entry name" value="LIN-9"/>
    <property type="match status" value="1"/>
</dbReference>
<evidence type="ECO:0000256" key="1">
    <source>
        <dbReference type="ARBA" id="ARBA00004123"/>
    </source>
</evidence>
<feature type="region of interest" description="Disordered" evidence="4">
    <location>
        <begin position="410"/>
        <end position="587"/>
    </location>
</feature>
<dbReference type="PANTHER" id="PTHR21689:SF2">
    <property type="entry name" value="PROTEIN LIN-9 HOMOLOG"/>
    <property type="match status" value="1"/>
</dbReference>
<dbReference type="CDD" id="cd00167">
    <property type="entry name" value="SANT"/>
    <property type="match status" value="1"/>
</dbReference>
<reference evidence="6 7" key="1">
    <citation type="submission" date="2024-06" db="EMBL/GenBank/DDBJ databases">
        <title>A chromosome level genome sequence of Diviner's sage (Salvia divinorum).</title>
        <authorList>
            <person name="Ford S.A."/>
            <person name="Ro D.-K."/>
            <person name="Ness R.W."/>
            <person name="Phillips M.A."/>
        </authorList>
    </citation>
    <scope>NUCLEOTIDE SEQUENCE [LARGE SCALE GENOMIC DNA]</scope>
    <source>
        <strain evidence="6">SAF-2024a</strain>
        <tissue evidence="6">Leaf</tissue>
    </source>
</reference>
<dbReference type="InterPro" id="IPR009057">
    <property type="entry name" value="Homeodomain-like_sf"/>
</dbReference>
<dbReference type="Pfam" id="PF00249">
    <property type="entry name" value="Myb_DNA-binding"/>
    <property type="match status" value="1"/>
</dbReference>
<evidence type="ECO:0000313" key="6">
    <source>
        <dbReference type="EMBL" id="KAL1539096.1"/>
    </source>
</evidence>
<dbReference type="SUPFAM" id="SSF46689">
    <property type="entry name" value="Homeodomain-like"/>
    <property type="match status" value="1"/>
</dbReference>
<feature type="compositionally biased region" description="Polar residues" evidence="4">
    <location>
        <begin position="543"/>
        <end position="552"/>
    </location>
</feature>
<feature type="region of interest" description="Disordered" evidence="4">
    <location>
        <begin position="119"/>
        <end position="142"/>
    </location>
</feature>
<keyword evidence="2" id="KW-0539">Nucleus</keyword>
<dbReference type="SMART" id="SM01135">
    <property type="entry name" value="DIRP"/>
    <property type="match status" value="1"/>
</dbReference>
<feature type="compositionally biased region" description="Polar residues" evidence="4">
    <location>
        <begin position="264"/>
        <end position="276"/>
    </location>
</feature>
<feature type="compositionally biased region" description="Basic residues" evidence="4">
    <location>
        <begin position="577"/>
        <end position="586"/>
    </location>
</feature>
<dbReference type="InterPro" id="IPR010561">
    <property type="entry name" value="LIN-9/ALY1"/>
</dbReference>
<dbReference type="EMBL" id="JBEAFC010000010">
    <property type="protein sequence ID" value="KAL1539096.1"/>
    <property type="molecule type" value="Genomic_DNA"/>
</dbReference>
<dbReference type="Pfam" id="PF06584">
    <property type="entry name" value="DIRP"/>
    <property type="match status" value="1"/>
</dbReference>
<comment type="caution">
    <text evidence="6">The sequence shown here is derived from an EMBL/GenBank/DDBJ whole genome shotgun (WGS) entry which is preliminary data.</text>
</comment>
<feature type="region of interest" description="Disordered" evidence="4">
    <location>
        <begin position="264"/>
        <end position="317"/>
    </location>
</feature>
<evidence type="ECO:0000259" key="5">
    <source>
        <dbReference type="PROSITE" id="PS51293"/>
    </source>
</evidence>
<organism evidence="6 7">
    <name type="scientific">Salvia divinorum</name>
    <name type="common">Maria pastora</name>
    <name type="synonym">Diviner's sage</name>
    <dbReference type="NCBI Taxonomy" id="28513"/>
    <lineage>
        <taxon>Eukaryota</taxon>
        <taxon>Viridiplantae</taxon>
        <taxon>Streptophyta</taxon>
        <taxon>Embryophyta</taxon>
        <taxon>Tracheophyta</taxon>
        <taxon>Spermatophyta</taxon>
        <taxon>Magnoliopsida</taxon>
        <taxon>eudicotyledons</taxon>
        <taxon>Gunneridae</taxon>
        <taxon>Pentapetalae</taxon>
        <taxon>asterids</taxon>
        <taxon>lamiids</taxon>
        <taxon>Lamiales</taxon>
        <taxon>Lamiaceae</taxon>
        <taxon>Nepetoideae</taxon>
        <taxon>Mentheae</taxon>
        <taxon>Salviinae</taxon>
        <taxon>Salvia</taxon>
        <taxon>Salvia subgen. Calosphace</taxon>
    </lineage>
</organism>
<dbReference type="Gene3D" id="1.20.58.1880">
    <property type="match status" value="1"/>
</dbReference>
<sequence>MGPTRKSRSLNRRYTHEDSPSKDEDSTKRSSGRKRKLSDMLGPRWTAEELSRFYGAYRKYNKDWRKIASSVRNRSPEMMEALYTMNKAYLSLPHGTASSDGLIAMMTDHYCNLAGSDSDLESNDGTGSSRKTKKQACGKAQPTTSKAYNDQFFSHSQVTVPDYGFLPFLKKKRSGGGRPCPVGKRTPRFPVSFPSEKFIAESNVSPRRPGLKLKVNANDDEVAQEIAIALAEASHKGSSSKVSRTPSTIAECVMSSPFRYAQSKHSLAETTSNQNAALDEEELEGSTEADTGELSRYKPSLMEPRSPGTVKEKTKKLKGKKYEIGNNTEHLLDDIKEECSGTEEGQRFGAMTSNFHVEVADTKISNSSAHSQRKKSKKILYERDDAPAFDALQTLADLSLLMPMGDEDDSRLHFKDGGDDPVDELMATESLPINQKREKRQYSGVRMKGHKPLSSSKVAPSKTSKPGKASVTSSVPEEDQDLQPSITKTPKRKQKMQVSKIPKTEARPDLHLSRSPRVEDGDPGKKLMIRSKKSSQSGSPHSVRNSGNSCSADIQKEASEPTQAAQVPVVNQVHLPTKVRSRRKMDLKKPQKLFDNISNYQSDLSIASVHGKALKPKENMSICLSNPRLRRWCIYEWFYSAIDYPWFAKREFVEYLYHVGLGHVPRLTRVEWGVIRSSLGKPRRFSEQFLKEEKEKLNQYRYSVRKHYTELREGVREGLPTDLARPLSVGQRVTAIHPKTREVHDGSVLTVDHSRCRVQFDQHELGVEFVLDIDCMPLNPLENLPTALVGKQPISVDKFFGNFNELKMYGRIQEYMKLCPGDKVVAAGDMSHLSLSADPASLLNQTKVSSANTNLQMRIGSAETPNYQQTAYSQIQAKEADVQALADLTRALEKKEAVVLELRRMNDDVARHQIDGDSSLKDSEPFKKQYAAVLVQLNETNDQVSSALYSLRQRNTYQGSMPLLWSRPCTNSADPGGEFSVDHSACQSGPHVNDIINSSRTKARAMVDAAMQAVSSLKCREGTIEKIEEAIDYVNDRLPSDDSSIPMAPNPKSTSVSDTESQIPFELISKCVATLLMIQKCTQRQFPPSDVAQILDSAVTSLQPRSTQNLPVYSEIQKCMGIIRNQIMALIPT</sequence>